<dbReference type="AlphaFoldDB" id="A0A2T9YGF3"/>
<evidence type="ECO:0000256" key="1">
    <source>
        <dbReference type="ARBA" id="ARBA00004141"/>
    </source>
</evidence>
<dbReference type="InterPro" id="IPR003593">
    <property type="entry name" value="AAA+_ATPase"/>
</dbReference>
<feature type="transmembrane region" description="Helical" evidence="8">
    <location>
        <begin position="573"/>
        <end position="592"/>
    </location>
</feature>
<evidence type="ECO:0000313" key="10">
    <source>
        <dbReference type="EMBL" id="PVU91400.1"/>
    </source>
</evidence>
<dbReference type="Pfam" id="PF19055">
    <property type="entry name" value="ABC2_membrane_7"/>
    <property type="match status" value="1"/>
</dbReference>
<keyword evidence="7 8" id="KW-0472">Membrane</keyword>
<dbReference type="GO" id="GO:0005524">
    <property type="term" value="F:ATP binding"/>
    <property type="evidence" value="ECO:0007669"/>
    <property type="project" value="UniProtKB-KW"/>
</dbReference>
<proteinExistence type="predicted"/>
<keyword evidence="3 8" id="KW-0812">Transmembrane</keyword>
<dbReference type="PANTHER" id="PTHR48041">
    <property type="entry name" value="ABC TRANSPORTER G FAMILY MEMBER 28"/>
    <property type="match status" value="1"/>
</dbReference>
<feature type="transmembrane region" description="Helical" evidence="8">
    <location>
        <begin position="462"/>
        <end position="490"/>
    </location>
</feature>
<dbReference type="Pfam" id="PF00005">
    <property type="entry name" value="ABC_tran"/>
    <property type="match status" value="1"/>
</dbReference>
<keyword evidence="11" id="KW-1185">Reference proteome</keyword>
<sequence>MSVDSSIIVVDPPSNPSLNPIAANKRPEAEISFQNLTYTIQIQDTSSADSKTPIISLFSSKKSSLKEKVIINNATGTFQPGSLTAILGPSGADKTALMNLLSGRISSGSISGNIWLNGRKADNGALHLVSRYINQEDILWPTMTVREALETAIRFRVKNITPDELELRVQYAIKSLKLERCQNKMIGNSADKGISTAQMKRTAIAMEVATNSSILLLDEPTSGLDSRTSITLFKLLLEIARSGQTVICAIEQPFSELFEIFDDVLVMDHGSVVYCGPRSQFVEYFSSIGFDCPRYINPADFLCNTVLNNEYTLNSKSGIDSKTQDMSDSSNVSSLLLDKNENSREEYLLNSWKQSTLYSDLVRNVNTPTLTQITSSYFKNTISFSSQFKLIVTRSLKNMLRDPVIVRVRVAQSLVLGLVVGLFYYKSNKLSPTISIQLPFQILYPILFTSIMYYMVGYRSPFSHFLIQCATFIMVGLTSFALGVCTLSFFDSVEAALSLIPVAIILQIAFGGVLINSGTGFSWIKWLQWINPLKYGFTSLATNQFKDLVIQGQPLGNRQLANLNLGPFGTGKSIAFLAMFFAIFILCAYIGLARSIRQTSKFNDRASKQKVTLMGSPDSKFSQK</sequence>
<dbReference type="Pfam" id="PF01061">
    <property type="entry name" value="ABC2_membrane"/>
    <property type="match status" value="1"/>
</dbReference>
<dbReference type="InterPro" id="IPR043926">
    <property type="entry name" value="ABCG_dom"/>
</dbReference>
<evidence type="ECO:0000256" key="8">
    <source>
        <dbReference type="SAM" id="Phobius"/>
    </source>
</evidence>
<accession>A0A2T9YGF3</accession>
<organism evidence="10 11">
    <name type="scientific">Smittium megazygosporum</name>
    <dbReference type="NCBI Taxonomy" id="133381"/>
    <lineage>
        <taxon>Eukaryota</taxon>
        <taxon>Fungi</taxon>
        <taxon>Fungi incertae sedis</taxon>
        <taxon>Zoopagomycota</taxon>
        <taxon>Kickxellomycotina</taxon>
        <taxon>Harpellomycetes</taxon>
        <taxon>Harpellales</taxon>
        <taxon>Legeriomycetaceae</taxon>
        <taxon>Smittium</taxon>
    </lineage>
</organism>
<dbReference type="InterPro" id="IPR003439">
    <property type="entry name" value="ABC_transporter-like_ATP-bd"/>
</dbReference>
<feature type="transmembrane region" description="Helical" evidence="8">
    <location>
        <begin position="404"/>
        <end position="425"/>
    </location>
</feature>
<dbReference type="GO" id="GO:0140359">
    <property type="term" value="F:ABC-type transporter activity"/>
    <property type="evidence" value="ECO:0007669"/>
    <property type="project" value="InterPro"/>
</dbReference>
<evidence type="ECO:0000256" key="5">
    <source>
        <dbReference type="ARBA" id="ARBA00022840"/>
    </source>
</evidence>
<dbReference type="SUPFAM" id="SSF52540">
    <property type="entry name" value="P-loop containing nucleoside triphosphate hydrolases"/>
    <property type="match status" value="1"/>
</dbReference>
<evidence type="ECO:0000313" key="11">
    <source>
        <dbReference type="Proteomes" id="UP000245609"/>
    </source>
</evidence>
<dbReference type="OrthoDB" id="66620at2759"/>
<dbReference type="Proteomes" id="UP000245609">
    <property type="component" value="Unassembled WGS sequence"/>
</dbReference>
<dbReference type="InterPro" id="IPR050352">
    <property type="entry name" value="ABCG_transporters"/>
</dbReference>
<feature type="domain" description="ABC transporter" evidence="9">
    <location>
        <begin position="40"/>
        <end position="294"/>
    </location>
</feature>
<evidence type="ECO:0000256" key="7">
    <source>
        <dbReference type="ARBA" id="ARBA00023136"/>
    </source>
</evidence>
<dbReference type="InterPro" id="IPR027417">
    <property type="entry name" value="P-loop_NTPase"/>
</dbReference>
<dbReference type="SMART" id="SM00382">
    <property type="entry name" value="AAA"/>
    <property type="match status" value="1"/>
</dbReference>
<evidence type="ECO:0000259" key="9">
    <source>
        <dbReference type="PROSITE" id="PS50893"/>
    </source>
</evidence>
<dbReference type="STRING" id="133381.A0A2T9YGF3"/>
<feature type="transmembrane region" description="Helical" evidence="8">
    <location>
        <begin position="437"/>
        <end position="456"/>
    </location>
</feature>
<evidence type="ECO:0000256" key="6">
    <source>
        <dbReference type="ARBA" id="ARBA00022989"/>
    </source>
</evidence>
<name>A0A2T9YGF3_9FUNG</name>
<reference evidence="10 11" key="1">
    <citation type="journal article" date="2018" name="MBio">
        <title>Comparative Genomics Reveals the Core Gene Toolbox for the Fungus-Insect Symbiosis.</title>
        <authorList>
            <person name="Wang Y."/>
            <person name="Stata M."/>
            <person name="Wang W."/>
            <person name="Stajich J.E."/>
            <person name="White M.M."/>
            <person name="Moncalvo J.M."/>
        </authorList>
    </citation>
    <scope>NUCLEOTIDE SEQUENCE [LARGE SCALE GENOMIC DNA]</scope>
    <source>
        <strain evidence="10 11">SC-DP-2</strain>
    </source>
</reference>
<evidence type="ECO:0000256" key="2">
    <source>
        <dbReference type="ARBA" id="ARBA00022448"/>
    </source>
</evidence>
<protein>
    <recommendedName>
        <fullName evidence="9">ABC transporter domain-containing protein</fullName>
    </recommendedName>
</protein>
<dbReference type="EMBL" id="MBFS01002871">
    <property type="protein sequence ID" value="PVU91400.1"/>
    <property type="molecule type" value="Genomic_DNA"/>
</dbReference>
<dbReference type="GO" id="GO:0016020">
    <property type="term" value="C:membrane"/>
    <property type="evidence" value="ECO:0007669"/>
    <property type="project" value="UniProtKB-SubCell"/>
</dbReference>
<dbReference type="InterPro" id="IPR013525">
    <property type="entry name" value="ABC2_TM"/>
</dbReference>
<comment type="subcellular location">
    <subcellularLocation>
        <location evidence="1">Membrane</location>
        <topology evidence="1">Multi-pass membrane protein</topology>
    </subcellularLocation>
</comment>
<evidence type="ECO:0000256" key="4">
    <source>
        <dbReference type="ARBA" id="ARBA00022741"/>
    </source>
</evidence>
<dbReference type="Gene3D" id="3.40.50.300">
    <property type="entry name" value="P-loop containing nucleotide triphosphate hydrolases"/>
    <property type="match status" value="1"/>
</dbReference>
<keyword evidence="4" id="KW-0547">Nucleotide-binding</keyword>
<dbReference type="PANTHER" id="PTHR48041:SF139">
    <property type="entry name" value="PROTEIN SCARLET"/>
    <property type="match status" value="1"/>
</dbReference>
<keyword evidence="6 8" id="KW-1133">Transmembrane helix</keyword>
<gene>
    <name evidence="10" type="ORF">BB560_006126</name>
</gene>
<feature type="transmembrane region" description="Helical" evidence="8">
    <location>
        <begin position="502"/>
        <end position="524"/>
    </location>
</feature>
<keyword evidence="2" id="KW-0813">Transport</keyword>
<keyword evidence="5" id="KW-0067">ATP-binding</keyword>
<comment type="caution">
    <text evidence="10">The sequence shown here is derived from an EMBL/GenBank/DDBJ whole genome shotgun (WGS) entry which is preliminary data.</text>
</comment>
<evidence type="ECO:0000256" key="3">
    <source>
        <dbReference type="ARBA" id="ARBA00022692"/>
    </source>
</evidence>
<dbReference type="GO" id="GO:0016887">
    <property type="term" value="F:ATP hydrolysis activity"/>
    <property type="evidence" value="ECO:0007669"/>
    <property type="project" value="InterPro"/>
</dbReference>
<dbReference type="PROSITE" id="PS50893">
    <property type="entry name" value="ABC_TRANSPORTER_2"/>
    <property type="match status" value="1"/>
</dbReference>